<dbReference type="PROSITE" id="PS50908">
    <property type="entry name" value="RWD"/>
    <property type="match status" value="1"/>
</dbReference>
<dbReference type="InterPro" id="IPR031128">
    <property type="entry name" value="RNF14_RING-HC_Zfn"/>
</dbReference>
<evidence type="ECO:0000256" key="12">
    <source>
        <dbReference type="SAM" id="MobiDB-lite"/>
    </source>
</evidence>
<dbReference type="KEGG" id="nvi:100117913"/>
<dbReference type="GO" id="GO:0008270">
    <property type="term" value="F:zinc ion binding"/>
    <property type="evidence" value="ECO:0007669"/>
    <property type="project" value="UniProtKB-KW"/>
</dbReference>
<dbReference type="Proteomes" id="UP000002358">
    <property type="component" value="Chromosome 2"/>
</dbReference>
<evidence type="ECO:0000256" key="1">
    <source>
        <dbReference type="ARBA" id="ARBA00001798"/>
    </source>
</evidence>
<keyword evidence="5" id="KW-0479">Metal-binding</keyword>
<keyword evidence="4" id="KW-0808">Transferase</keyword>
<dbReference type="InterPro" id="IPR044066">
    <property type="entry name" value="TRIAD_supradom"/>
</dbReference>
<keyword evidence="8" id="KW-0833">Ubl conjugation pathway</keyword>
<accession>A0A7M7H239</accession>
<dbReference type="SUPFAM" id="SSF57850">
    <property type="entry name" value="RING/U-box"/>
    <property type="match status" value="3"/>
</dbReference>
<evidence type="ECO:0000256" key="6">
    <source>
        <dbReference type="ARBA" id="ARBA00022737"/>
    </source>
</evidence>
<evidence type="ECO:0000313" key="16">
    <source>
        <dbReference type="EnsemblMetazoa" id="XP_008204166"/>
    </source>
</evidence>
<dbReference type="PROSITE" id="PS00518">
    <property type="entry name" value="ZF_RING_1"/>
    <property type="match status" value="1"/>
</dbReference>
<dbReference type="Gene3D" id="3.30.40.10">
    <property type="entry name" value="Zinc/RING finger domain, C3HC4 (zinc finger)"/>
    <property type="match status" value="1"/>
</dbReference>
<dbReference type="CDD" id="cd23820">
    <property type="entry name" value="RWD_RNF14"/>
    <property type="match status" value="1"/>
</dbReference>
<dbReference type="EnsemblMetazoa" id="XM_008205944">
    <property type="protein sequence ID" value="XP_008204166"/>
    <property type="gene ID" value="LOC100117913"/>
</dbReference>
<evidence type="ECO:0000256" key="3">
    <source>
        <dbReference type="ARBA" id="ARBA00012251"/>
    </source>
</evidence>
<dbReference type="PROSITE" id="PS51873">
    <property type="entry name" value="TRIAD"/>
    <property type="match status" value="1"/>
</dbReference>
<dbReference type="InterPro" id="IPR016135">
    <property type="entry name" value="UBQ-conjugating_enzyme/RWD"/>
</dbReference>
<sequence length="535" mass="62754">MDNEQQKDELIALESIYNQEEFSYRKENELYEVTLKIFISLPEKYFFIYKDNRKSDQRPEKVYISHVPPLTLLITLPLDYPSTSPPQFTLRSSWLNPSSISKLCKELDQLWESNKGQEILFTWIGFLQSETLECLNIQECFNIDHVYTFYKKTLEKAQKAQELASEGEKKSANQSSQSSRESEKKVQDALTVDSHQKDKKTSMRKKFRKAKNRRQYDQRAIADIIVGRNPVQMLIDYNELRNQIEFRKNFYSCKICFTDKLGEHSTQFLPCTHVFCKECIMGYFESKIKDGTVTNILCPEEKCKSEATPGQIKDLVSPELFSKYDSILLSATLDTMTDIIYCPRKSCQYPVSREPNEIMANCPVCQYAFCIFCKAVYHGIEPCKVNTVEKKNLVKEYQEATDERKAELEQRYGKKQLQVLVENTMSENWIHRNSQSCPHCNAAIEKSDGCNKMVCWKCNTFFCWTCNTKLNREDPYLHYRDPHSRCFNKLYHGLLPDEEDDDDDDFIDFDFAISDEEDEDDDDFDENDVLFVLNY</sequence>
<evidence type="ECO:0000256" key="2">
    <source>
        <dbReference type="ARBA" id="ARBA00004906"/>
    </source>
</evidence>
<evidence type="ECO:0000256" key="5">
    <source>
        <dbReference type="ARBA" id="ARBA00022723"/>
    </source>
</evidence>
<dbReference type="PROSITE" id="PS50089">
    <property type="entry name" value="ZF_RING_2"/>
    <property type="match status" value="1"/>
</dbReference>
<evidence type="ECO:0000259" key="13">
    <source>
        <dbReference type="PROSITE" id="PS50089"/>
    </source>
</evidence>
<dbReference type="CDD" id="cd20341">
    <property type="entry name" value="BRcat_RBR_RNF14"/>
    <property type="match status" value="1"/>
</dbReference>
<evidence type="ECO:0000256" key="9">
    <source>
        <dbReference type="ARBA" id="ARBA00022833"/>
    </source>
</evidence>
<evidence type="ECO:0000259" key="15">
    <source>
        <dbReference type="PROSITE" id="PS51873"/>
    </source>
</evidence>
<dbReference type="CDD" id="cd20354">
    <property type="entry name" value="Rcat_RBR_RNF14"/>
    <property type="match status" value="1"/>
</dbReference>
<feature type="region of interest" description="Disordered" evidence="12">
    <location>
        <begin position="163"/>
        <end position="214"/>
    </location>
</feature>
<dbReference type="Pfam" id="PF05773">
    <property type="entry name" value="RWD"/>
    <property type="match status" value="1"/>
</dbReference>
<feature type="compositionally biased region" description="Basic residues" evidence="12">
    <location>
        <begin position="202"/>
        <end position="213"/>
    </location>
</feature>
<evidence type="ECO:0000256" key="11">
    <source>
        <dbReference type="PROSITE-ProRule" id="PRU00175"/>
    </source>
</evidence>
<dbReference type="Pfam" id="PF26200">
    <property type="entry name" value="Rcat_RNF216"/>
    <property type="match status" value="1"/>
</dbReference>
<dbReference type="EnsemblMetazoa" id="XM_001601978">
    <property type="protein sequence ID" value="XP_001602028"/>
    <property type="gene ID" value="LOC100117913"/>
</dbReference>
<dbReference type="RefSeq" id="XP_008204166.1">
    <property type="nucleotide sequence ID" value="XM_008205944.4"/>
</dbReference>
<dbReference type="InParanoid" id="A0A7M7H239"/>
<dbReference type="RefSeq" id="XP_001602028.2">
    <property type="nucleotide sequence ID" value="XM_001601978.6"/>
</dbReference>
<keyword evidence="7 11" id="KW-0863">Zinc-finger</keyword>
<keyword evidence="9" id="KW-0862">Zinc</keyword>
<comment type="pathway">
    <text evidence="2">Protein modification; protein ubiquitination.</text>
</comment>
<evidence type="ECO:0000256" key="7">
    <source>
        <dbReference type="ARBA" id="ARBA00022771"/>
    </source>
</evidence>
<dbReference type="InterPro" id="IPR013083">
    <property type="entry name" value="Znf_RING/FYVE/PHD"/>
</dbReference>
<dbReference type="EC" id="2.3.2.31" evidence="3"/>
<protein>
    <recommendedName>
        <fullName evidence="3">RBR-type E3 ubiquitin transferase</fullName>
        <ecNumber evidence="3">2.3.2.31</ecNumber>
    </recommendedName>
</protein>
<dbReference type="InterPro" id="IPR006575">
    <property type="entry name" value="RWD_dom"/>
</dbReference>
<dbReference type="InterPro" id="IPR002867">
    <property type="entry name" value="IBR_dom"/>
</dbReference>
<dbReference type="PANTHER" id="PTHR11685">
    <property type="entry name" value="RBR FAMILY RING FINGER AND IBR DOMAIN-CONTAINING"/>
    <property type="match status" value="1"/>
</dbReference>
<dbReference type="SUPFAM" id="SSF54495">
    <property type="entry name" value="UBC-like"/>
    <property type="match status" value="1"/>
</dbReference>
<evidence type="ECO:0000256" key="8">
    <source>
        <dbReference type="ARBA" id="ARBA00022786"/>
    </source>
</evidence>
<dbReference type="CDD" id="cd16628">
    <property type="entry name" value="RING-HC_RBR_RNF14"/>
    <property type="match status" value="1"/>
</dbReference>
<keyword evidence="6" id="KW-0677">Repeat</keyword>
<dbReference type="Gene3D" id="1.20.120.1750">
    <property type="match status" value="1"/>
</dbReference>
<evidence type="ECO:0000256" key="4">
    <source>
        <dbReference type="ARBA" id="ARBA00022679"/>
    </source>
</evidence>
<evidence type="ECO:0000259" key="14">
    <source>
        <dbReference type="PROSITE" id="PS50908"/>
    </source>
</evidence>
<feature type="domain" description="RWD" evidence="14">
    <location>
        <begin position="8"/>
        <end position="134"/>
    </location>
</feature>
<dbReference type="SMART" id="SM00184">
    <property type="entry name" value="RING"/>
    <property type="match status" value="1"/>
</dbReference>
<proteinExistence type="inferred from homology"/>
<dbReference type="SMART" id="SM00591">
    <property type="entry name" value="RWD"/>
    <property type="match status" value="1"/>
</dbReference>
<dbReference type="Gene3D" id="2.20.25.20">
    <property type="match status" value="1"/>
</dbReference>
<dbReference type="InterPro" id="IPR001841">
    <property type="entry name" value="Znf_RING"/>
</dbReference>
<dbReference type="GeneID" id="100117913"/>
<keyword evidence="17" id="KW-1185">Reference proteome</keyword>
<evidence type="ECO:0000256" key="10">
    <source>
        <dbReference type="ARBA" id="ARBA00044508"/>
    </source>
</evidence>
<dbReference type="FunFam" id="3.30.40.10:FF:000137">
    <property type="entry name" value="RanBP-type and C3HC4-type zinc finger-containing protein 1"/>
    <property type="match status" value="1"/>
</dbReference>
<dbReference type="InterPro" id="IPR017907">
    <property type="entry name" value="Znf_RING_CS"/>
</dbReference>
<feature type="domain" description="RING-type" evidence="15">
    <location>
        <begin position="249"/>
        <end position="490"/>
    </location>
</feature>
<dbReference type="GO" id="GO:0016567">
    <property type="term" value="P:protein ubiquitination"/>
    <property type="evidence" value="ECO:0007669"/>
    <property type="project" value="InterPro"/>
</dbReference>
<comment type="similarity">
    <text evidence="10">Belongs to the RBR family. RNF14 subfamily.</text>
</comment>
<dbReference type="GO" id="GO:0061630">
    <property type="term" value="F:ubiquitin protein ligase activity"/>
    <property type="evidence" value="ECO:0007669"/>
    <property type="project" value="UniProtKB-EC"/>
</dbReference>
<feature type="domain" description="RING-type" evidence="13">
    <location>
        <begin position="253"/>
        <end position="302"/>
    </location>
</feature>
<dbReference type="Gene3D" id="3.10.110.10">
    <property type="entry name" value="Ubiquitin Conjugating Enzyme"/>
    <property type="match status" value="1"/>
</dbReference>
<dbReference type="SMART" id="SM00647">
    <property type="entry name" value="IBR"/>
    <property type="match status" value="2"/>
</dbReference>
<evidence type="ECO:0000313" key="17">
    <source>
        <dbReference type="Proteomes" id="UP000002358"/>
    </source>
</evidence>
<dbReference type="InterPro" id="IPR047548">
    <property type="entry name" value="Rcat_RBR_RNF14"/>
</dbReference>
<name>A0A7M7H239_NASVI</name>
<dbReference type="OrthoDB" id="69641at2759"/>
<dbReference type="Pfam" id="PF01485">
    <property type="entry name" value="IBR"/>
    <property type="match status" value="1"/>
</dbReference>
<reference evidence="16" key="1">
    <citation type="submission" date="2021-01" db="UniProtKB">
        <authorList>
            <consortium name="EnsemblMetazoa"/>
        </authorList>
    </citation>
    <scope>IDENTIFICATION</scope>
</reference>
<comment type="catalytic activity">
    <reaction evidence="1">
        <text>[E2 ubiquitin-conjugating enzyme]-S-ubiquitinyl-L-cysteine + [acceptor protein]-L-lysine = [E2 ubiquitin-conjugating enzyme]-L-cysteine + [acceptor protein]-N(6)-ubiquitinyl-L-lysine.</text>
        <dbReference type="EC" id="2.3.2.31"/>
    </reaction>
</comment>
<organism evidence="16 17">
    <name type="scientific">Nasonia vitripennis</name>
    <name type="common">Parasitic wasp</name>
    <dbReference type="NCBI Taxonomy" id="7425"/>
    <lineage>
        <taxon>Eukaryota</taxon>
        <taxon>Metazoa</taxon>
        <taxon>Ecdysozoa</taxon>
        <taxon>Arthropoda</taxon>
        <taxon>Hexapoda</taxon>
        <taxon>Insecta</taxon>
        <taxon>Pterygota</taxon>
        <taxon>Neoptera</taxon>
        <taxon>Endopterygota</taxon>
        <taxon>Hymenoptera</taxon>
        <taxon>Apocrita</taxon>
        <taxon>Proctotrupomorpha</taxon>
        <taxon>Chalcidoidea</taxon>
        <taxon>Pteromalidae</taxon>
        <taxon>Pteromalinae</taxon>
        <taxon>Nasonia</taxon>
    </lineage>
</organism>
<dbReference type="AlphaFoldDB" id="A0A7M7H239"/>
<dbReference type="InterPro" id="IPR031127">
    <property type="entry name" value="E3_UB_ligase_RBR"/>
</dbReference>